<evidence type="ECO:0000256" key="2">
    <source>
        <dbReference type="ARBA" id="ARBA00022722"/>
    </source>
</evidence>
<dbReference type="EC" id="3.1.-.-" evidence="8 9"/>
<dbReference type="CDD" id="cd06127">
    <property type="entry name" value="DEDDh"/>
    <property type="match status" value="1"/>
</dbReference>
<evidence type="ECO:0000256" key="7">
    <source>
        <dbReference type="ARBA" id="ARBA00048954"/>
    </source>
</evidence>
<dbReference type="AlphaFoldDB" id="A0A8J2TS29"/>
<comment type="function">
    <text evidence="8 9">3'-5' exonuclease.</text>
</comment>
<evidence type="ECO:0000256" key="5">
    <source>
        <dbReference type="ARBA" id="ARBA00022839"/>
    </source>
</evidence>
<evidence type="ECO:0000313" key="12">
    <source>
        <dbReference type="EMBL" id="GFZ76553.1"/>
    </source>
</evidence>
<dbReference type="InterPro" id="IPR006555">
    <property type="entry name" value="ATP-dep_Helicase_C"/>
</dbReference>
<dbReference type="GO" id="GO:0008408">
    <property type="term" value="F:3'-5' exonuclease activity"/>
    <property type="evidence" value="ECO:0007669"/>
    <property type="project" value="UniProtKB-UniRule"/>
</dbReference>
<dbReference type="NCBIfam" id="TIGR01407">
    <property type="entry name" value="dinG_rel"/>
    <property type="match status" value="1"/>
</dbReference>
<dbReference type="InterPro" id="IPR013520">
    <property type="entry name" value="Ribonucl_H"/>
</dbReference>
<reference evidence="12" key="2">
    <citation type="submission" date="2020-09" db="EMBL/GenBank/DDBJ databases">
        <authorList>
            <person name="Sun Q."/>
            <person name="Zhou Y."/>
        </authorList>
    </citation>
    <scope>NUCLEOTIDE SEQUENCE</scope>
    <source>
        <strain evidence="12">CGMCC 1.12360</strain>
    </source>
</reference>
<evidence type="ECO:0000313" key="13">
    <source>
        <dbReference type="Proteomes" id="UP000602050"/>
    </source>
</evidence>
<dbReference type="PROSITE" id="PS51192">
    <property type="entry name" value="HELICASE_ATP_BIND_1"/>
    <property type="match status" value="1"/>
</dbReference>
<dbReference type="GO" id="GO:0005524">
    <property type="term" value="F:ATP binding"/>
    <property type="evidence" value="ECO:0007669"/>
    <property type="project" value="UniProtKB-UniRule"/>
</dbReference>
<feature type="binding site" evidence="8">
    <location>
        <begin position="283"/>
        <end position="290"/>
    </location>
    <ligand>
        <name>ATP</name>
        <dbReference type="ChEBI" id="CHEBI:30616"/>
    </ligand>
</feature>
<dbReference type="GO" id="GO:0043139">
    <property type="term" value="F:5'-3' DNA helicase activity"/>
    <property type="evidence" value="ECO:0007669"/>
    <property type="project" value="UniProtKB-EC"/>
</dbReference>
<dbReference type="SMART" id="SM00479">
    <property type="entry name" value="EXOIII"/>
    <property type="match status" value="1"/>
</dbReference>
<dbReference type="PANTHER" id="PTHR11472">
    <property type="entry name" value="DNA REPAIR DEAD HELICASE RAD3/XP-D SUBFAMILY MEMBER"/>
    <property type="match status" value="1"/>
</dbReference>
<organism evidence="12 13">
    <name type="scientific">Compostibacillus humi</name>
    <dbReference type="NCBI Taxonomy" id="1245525"/>
    <lineage>
        <taxon>Bacteria</taxon>
        <taxon>Bacillati</taxon>
        <taxon>Bacillota</taxon>
        <taxon>Bacilli</taxon>
        <taxon>Bacillales</taxon>
        <taxon>Bacillaceae</taxon>
        <taxon>Compostibacillus</taxon>
    </lineage>
</organism>
<proteinExistence type="inferred from homology"/>
<dbReference type="Gene3D" id="3.30.420.10">
    <property type="entry name" value="Ribonuclease H-like superfamily/Ribonuclease H"/>
    <property type="match status" value="1"/>
</dbReference>
<dbReference type="InterPro" id="IPR014001">
    <property type="entry name" value="Helicase_ATP-bd"/>
</dbReference>
<dbReference type="Gene3D" id="3.40.50.300">
    <property type="entry name" value="P-loop containing nucleotide triphosphate hydrolases"/>
    <property type="match status" value="2"/>
</dbReference>
<dbReference type="Pfam" id="PF00929">
    <property type="entry name" value="RNase_T"/>
    <property type="match status" value="1"/>
</dbReference>
<comment type="catalytic activity">
    <reaction evidence="7">
        <text>ATP + H2O = ADP + phosphate + H(+)</text>
        <dbReference type="Rhea" id="RHEA:13065"/>
        <dbReference type="ChEBI" id="CHEBI:15377"/>
        <dbReference type="ChEBI" id="CHEBI:15378"/>
        <dbReference type="ChEBI" id="CHEBI:30616"/>
        <dbReference type="ChEBI" id="CHEBI:43474"/>
        <dbReference type="ChEBI" id="CHEBI:456216"/>
        <dbReference type="EC" id="5.6.2.3"/>
    </reaction>
</comment>
<dbReference type="RefSeq" id="WP_188392060.1">
    <property type="nucleotide sequence ID" value="NZ_BMEV01000029.1"/>
</dbReference>
<dbReference type="SMART" id="SM00491">
    <property type="entry name" value="HELICc2"/>
    <property type="match status" value="1"/>
</dbReference>
<evidence type="ECO:0000259" key="11">
    <source>
        <dbReference type="PROSITE" id="PS51193"/>
    </source>
</evidence>
<evidence type="ECO:0000256" key="3">
    <source>
        <dbReference type="ARBA" id="ARBA00022741"/>
    </source>
</evidence>
<protein>
    <recommendedName>
        <fullName evidence="8 9">3'-5' exonuclease DinG</fullName>
        <ecNumber evidence="8 9">3.1.-.-</ecNumber>
    </recommendedName>
</protein>
<evidence type="ECO:0000256" key="4">
    <source>
        <dbReference type="ARBA" id="ARBA00022801"/>
    </source>
</evidence>
<dbReference type="NCBIfam" id="NF005981">
    <property type="entry name" value="PRK08074.1"/>
    <property type="match status" value="1"/>
</dbReference>
<keyword evidence="4 8" id="KW-0378">Hydrolase</keyword>
<keyword evidence="12" id="KW-0347">Helicase</keyword>
<dbReference type="InterPro" id="IPR006054">
    <property type="entry name" value="DnaQ"/>
</dbReference>
<feature type="domain" description="Helicase ATP-binding" evidence="11">
    <location>
        <begin position="248"/>
        <end position="527"/>
    </location>
</feature>
<dbReference type="NCBIfam" id="TIGR00573">
    <property type="entry name" value="dnaq"/>
    <property type="match status" value="1"/>
</dbReference>
<reference evidence="12" key="1">
    <citation type="journal article" date="2014" name="Int. J. Syst. Evol. Microbiol.">
        <title>Complete genome sequence of Corynebacterium casei LMG S-19264T (=DSM 44701T), isolated from a smear-ripened cheese.</title>
        <authorList>
            <consortium name="US DOE Joint Genome Institute (JGI-PGF)"/>
            <person name="Walter F."/>
            <person name="Albersmeier A."/>
            <person name="Kalinowski J."/>
            <person name="Ruckert C."/>
        </authorList>
    </citation>
    <scope>NUCLEOTIDE SEQUENCE</scope>
    <source>
        <strain evidence="12">CGMCC 1.12360</strain>
    </source>
</reference>
<keyword evidence="3 8" id="KW-0547">Nucleotide-binding</keyword>
<dbReference type="Pfam" id="PF00270">
    <property type="entry name" value="DEAD"/>
    <property type="match status" value="1"/>
</dbReference>
<dbReference type="SMART" id="SM00487">
    <property type="entry name" value="DEXDc"/>
    <property type="match status" value="1"/>
</dbReference>
<evidence type="ECO:0000256" key="8">
    <source>
        <dbReference type="HAMAP-Rule" id="MF_02206"/>
    </source>
</evidence>
<dbReference type="GO" id="GO:0003887">
    <property type="term" value="F:DNA-directed DNA polymerase activity"/>
    <property type="evidence" value="ECO:0007669"/>
    <property type="project" value="InterPro"/>
</dbReference>
<accession>A0A8J2TS29</accession>
<dbReference type="SUPFAM" id="SSF53098">
    <property type="entry name" value="Ribonuclease H-like"/>
    <property type="match status" value="1"/>
</dbReference>
<dbReference type="InterPro" id="IPR036397">
    <property type="entry name" value="RNaseH_sf"/>
</dbReference>
<evidence type="ECO:0000256" key="6">
    <source>
        <dbReference type="ARBA" id="ARBA00022840"/>
    </source>
</evidence>
<keyword evidence="5 8" id="KW-0269">Exonuclease</keyword>
<dbReference type="EMBL" id="BMEV01000029">
    <property type="protein sequence ID" value="GFZ76553.1"/>
    <property type="molecule type" value="Genomic_DNA"/>
</dbReference>
<name>A0A8J2TS29_9BACI</name>
<dbReference type="GO" id="GO:0006260">
    <property type="term" value="P:DNA replication"/>
    <property type="evidence" value="ECO:0007669"/>
    <property type="project" value="InterPro"/>
</dbReference>
<dbReference type="PANTHER" id="PTHR11472:SF34">
    <property type="entry name" value="REGULATOR OF TELOMERE ELONGATION HELICASE 1"/>
    <property type="match status" value="1"/>
</dbReference>
<dbReference type="InterPro" id="IPR011545">
    <property type="entry name" value="DEAD/DEAH_box_helicase_dom"/>
</dbReference>
<dbReference type="SUPFAM" id="SSF52540">
    <property type="entry name" value="P-loop containing nucleoside triphosphate hydrolases"/>
    <property type="match status" value="2"/>
</dbReference>
<dbReference type="GO" id="GO:0016818">
    <property type="term" value="F:hydrolase activity, acting on acid anhydrides, in phosphorus-containing anhydrides"/>
    <property type="evidence" value="ECO:0007669"/>
    <property type="project" value="InterPro"/>
</dbReference>
<keyword evidence="2 8" id="KW-0540">Nuclease</keyword>
<dbReference type="Pfam" id="PF13307">
    <property type="entry name" value="Helicase_C_2"/>
    <property type="match status" value="1"/>
</dbReference>
<comment type="similarity">
    <text evidence="8 9">Belongs to the helicase family. DinG subfamily. Type 2 sub-subfamily.</text>
</comment>
<dbReference type="PROSITE" id="PS51193">
    <property type="entry name" value="HELICASE_ATP_BIND_2"/>
    <property type="match status" value="1"/>
</dbReference>
<keyword evidence="13" id="KW-1185">Reference proteome</keyword>
<sequence>MERFVVIDLETTGHSPKKGDRIIEIGLVVIEEDKIVDTKTTFLYPETNIPAFISNLTGITDEDVENAPLFDEVAEKIVRIFDNSYVIAHNVAFDLGFLNAELERNGWGKLTNPIIDTVEMSRILFPQAPSFKLGQLAEYLHIEHHDPHRALSDAYVTAKLFLKLKEKLNQLPWETIHSLRSLEKMFTSDLDELLKKREEELQFSSSTNKDIEVFRGLAYRKMEIPKAAKDRRFPYSFGEFIDYIYSEGLQKLFDKYEKRMGQQEMSELIYDSFQSEQHALVEAETGIGKSIAYLLPAIYDAIQEDKRVVISTYTTQLQSQLLEEEIPLLEKIIDIPIHVSLLKGKYHYISLEKFHDELTNNQNNNYDVALSKAMILVWLTETETGDIDEIHLPSSGYLFYKRISTEAEGIRDPHSPWFHRSFYQKARKLAQQADIIITNHALLCSDMYNDYQFLPSYEKVIIDEAHHFETTASHQQGLKLDYRNVMYLLNQLGYSDEDKLTGSLISKYGLDKTEEIWRRWDELLNTAKYELDEFYHSLYQLALGREKNSPSYSDIGRLQFRLNEGKTNLYSAGHQEMAANLTYLFRDLILLLSIMKQNYSQLEPYDMDQIDGKIDALQQILDAIEQMFLAENDNIVKWIEIDTKSTQNAVFLYCEPTDISQILQKQFFQQKKSVVLTSATLTINQSFSYAVKSLGLTDETFATKKIESPFSYAEQVQVLVPNDFPNISSRNTDDFIYATAEAIISLAQITDGRMLVLFTSYEMLKNTYTIIKESLEVERFILIAQGITSGSRERLKKNFQSYEQAILFGTSSFWEGVDIPGEDLSSLVIVRLPFQPPDHPVYEAKAQYLKESGENPFMEFALPNAVIKFKQGFGRLIRSSQDRGIVFICDARIMTARYGKYFIRSIPDVPIHFDTTKNLMDKARSWF</sequence>
<comment type="caution">
    <text evidence="12">The sequence shown here is derived from an EMBL/GenBank/DDBJ whole genome shotgun (WGS) entry which is preliminary data.</text>
</comment>
<dbReference type="InterPro" id="IPR006310">
    <property type="entry name" value="DinG"/>
</dbReference>
<comment type="cofactor">
    <cofactor evidence="1">
        <name>[4Fe-4S] cluster</name>
        <dbReference type="ChEBI" id="CHEBI:49883"/>
    </cofactor>
</comment>
<dbReference type="InterPro" id="IPR014013">
    <property type="entry name" value="Helic_SF1/SF2_ATP-bd_DinG/Rad3"/>
</dbReference>
<feature type="short sequence motif" description="DEAH box" evidence="8">
    <location>
        <begin position="463"/>
        <end position="466"/>
    </location>
</feature>
<evidence type="ECO:0000259" key="10">
    <source>
        <dbReference type="PROSITE" id="PS51192"/>
    </source>
</evidence>
<feature type="domain" description="Helicase ATP-binding" evidence="10">
    <location>
        <begin position="270"/>
        <end position="492"/>
    </location>
</feature>
<evidence type="ECO:0000256" key="9">
    <source>
        <dbReference type="RuleBase" id="RU364106"/>
    </source>
</evidence>
<dbReference type="FunFam" id="3.40.50.300:FF:000437">
    <property type="entry name" value="ATP-dependent DNA helicase DinG"/>
    <property type="match status" value="1"/>
</dbReference>
<dbReference type="InterPro" id="IPR012337">
    <property type="entry name" value="RNaseH-like_sf"/>
</dbReference>
<gene>
    <name evidence="8 9 12" type="primary">dinG</name>
    <name evidence="12" type="ORF">GCM10010978_17900</name>
</gene>
<evidence type="ECO:0000256" key="1">
    <source>
        <dbReference type="ARBA" id="ARBA00001966"/>
    </source>
</evidence>
<dbReference type="InterPro" id="IPR027417">
    <property type="entry name" value="P-loop_NTPase"/>
</dbReference>
<keyword evidence="6 8" id="KW-0067">ATP-binding</keyword>
<dbReference type="FunFam" id="3.30.420.10:FF:000045">
    <property type="entry name" value="3'-5' exonuclease DinG"/>
    <property type="match status" value="1"/>
</dbReference>
<dbReference type="HAMAP" id="MF_02206">
    <property type="entry name" value="DinG_exonucl"/>
    <property type="match status" value="1"/>
</dbReference>
<dbReference type="GO" id="GO:0003677">
    <property type="term" value="F:DNA binding"/>
    <property type="evidence" value="ECO:0007669"/>
    <property type="project" value="InterPro"/>
</dbReference>
<dbReference type="InterPro" id="IPR045028">
    <property type="entry name" value="DinG/Rad3-like"/>
</dbReference>
<dbReference type="Proteomes" id="UP000602050">
    <property type="component" value="Unassembled WGS sequence"/>
</dbReference>